<protein>
    <submittedName>
        <fullName evidence="6">ABC transporter substrate-binding protein</fullName>
    </submittedName>
</protein>
<dbReference type="SUPFAM" id="SSF53822">
    <property type="entry name" value="Periplasmic binding protein-like I"/>
    <property type="match status" value="1"/>
</dbReference>
<reference evidence="6 7" key="1">
    <citation type="submission" date="2019-08" db="EMBL/GenBank/DDBJ databases">
        <authorList>
            <person name="Dong K."/>
        </authorList>
    </citation>
    <scope>NUCLEOTIDE SEQUENCE [LARGE SCALE GENOMIC DNA]</scope>
    <source>
        <strain evidence="6 7">JCM14558</strain>
    </source>
</reference>
<evidence type="ECO:0000256" key="4">
    <source>
        <dbReference type="SAM" id="MobiDB-lite"/>
    </source>
</evidence>
<dbReference type="EMBL" id="VRSV01000002">
    <property type="protein sequence ID" value="TXK10341.1"/>
    <property type="molecule type" value="Genomic_DNA"/>
</dbReference>
<dbReference type="InterPro" id="IPR028082">
    <property type="entry name" value="Peripla_BP_I"/>
</dbReference>
<dbReference type="GO" id="GO:0030246">
    <property type="term" value="F:carbohydrate binding"/>
    <property type="evidence" value="ECO:0007669"/>
    <property type="project" value="UniProtKB-ARBA"/>
</dbReference>
<sequence length="510" mass="53434">MLLAETRVVQEHRPRLDGGPVGGGQQLGDRRPLLRGLHGRSHRRARPLLVVGLEEHAVTPVPQARTSRVGHDVTGLVVGEGHGERVESARPGVVDHAGHAVVDEVAGKGVEAGGAGLRRHRSVSSACKRYVSVLDGLTGQVRVYGPRSTLAPTRNHPTPKGSMNTSTWKRATTLAAVAAVTALTLSACTDGASETPAADGTYVIGYDSYFVGNTWSAQLEAEFTAATERDADQISDVIMTQSDNDAQKQISNIQSMIARNVDAIIVTPISPEGIVPVLQQASAAGIDVILNASGAETDDYTSYVNVDDESFGATGAEWLVDKLGGSGRIIAINGIAGIPTSDLRYAGAQAVFDENPGIEVVSTIDGGWDQATTKTAVEAVLAANPDIDGVWSQGGSMTLGAIEAFEAAGVPLVPMTGEDSNGLLKKWQSLVAAGETGFDCIAVAKPTWISAQSLENALAALSGEDVTKDDILDPEVITADNLADFVRDDLPDSLWVNTRMTDDEITALFG</sequence>
<dbReference type="PANTHER" id="PTHR46847:SF1">
    <property type="entry name" value="D-ALLOSE-BINDING PERIPLASMIC PROTEIN-RELATED"/>
    <property type="match status" value="1"/>
</dbReference>
<organism evidence="6 7">
    <name type="scientific">Microbacterium hatanonis</name>
    <dbReference type="NCBI Taxonomy" id="404366"/>
    <lineage>
        <taxon>Bacteria</taxon>
        <taxon>Bacillati</taxon>
        <taxon>Actinomycetota</taxon>
        <taxon>Actinomycetes</taxon>
        <taxon>Micrococcales</taxon>
        <taxon>Microbacteriaceae</taxon>
        <taxon>Microbacterium</taxon>
    </lineage>
</organism>
<dbReference type="Proteomes" id="UP000321034">
    <property type="component" value="Unassembled WGS sequence"/>
</dbReference>
<dbReference type="Pfam" id="PF13407">
    <property type="entry name" value="Peripla_BP_4"/>
    <property type="match status" value="1"/>
</dbReference>
<evidence type="ECO:0000259" key="5">
    <source>
        <dbReference type="Pfam" id="PF13407"/>
    </source>
</evidence>
<gene>
    <name evidence="6" type="ORF">FVP77_15975</name>
</gene>
<feature type="region of interest" description="Disordered" evidence="4">
    <location>
        <begin position="1"/>
        <end position="39"/>
    </location>
</feature>
<evidence type="ECO:0000313" key="7">
    <source>
        <dbReference type="Proteomes" id="UP000321034"/>
    </source>
</evidence>
<feature type="domain" description="Periplasmic binding protein" evidence="5">
    <location>
        <begin position="208"/>
        <end position="464"/>
    </location>
</feature>
<comment type="subcellular location">
    <subcellularLocation>
        <location evidence="1">Cell envelope</location>
    </subcellularLocation>
</comment>
<accession>A0A5C8HZ68</accession>
<comment type="similarity">
    <text evidence="2">Belongs to the bacterial solute-binding protein 2 family.</text>
</comment>
<dbReference type="InterPro" id="IPR025997">
    <property type="entry name" value="SBP_2_dom"/>
</dbReference>
<evidence type="ECO:0000313" key="6">
    <source>
        <dbReference type="EMBL" id="TXK10341.1"/>
    </source>
</evidence>
<evidence type="ECO:0000256" key="3">
    <source>
        <dbReference type="ARBA" id="ARBA00022729"/>
    </source>
</evidence>
<name>A0A5C8HZ68_9MICO</name>
<keyword evidence="7" id="KW-1185">Reference proteome</keyword>
<evidence type="ECO:0000256" key="1">
    <source>
        <dbReference type="ARBA" id="ARBA00004196"/>
    </source>
</evidence>
<keyword evidence="3" id="KW-0732">Signal</keyword>
<dbReference type="AlphaFoldDB" id="A0A5C8HZ68"/>
<proteinExistence type="inferred from homology"/>
<dbReference type="PANTHER" id="PTHR46847">
    <property type="entry name" value="D-ALLOSE-BINDING PERIPLASMIC PROTEIN-RELATED"/>
    <property type="match status" value="1"/>
</dbReference>
<dbReference type="GO" id="GO:0030313">
    <property type="term" value="C:cell envelope"/>
    <property type="evidence" value="ECO:0007669"/>
    <property type="project" value="UniProtKB-SubCell"/>
</dbReference>
<dbReference type="Gene3D" id="3.40.50.2300">
    <property type="match status" value="2"/>
</dbReference>
<comment type="caution">
    <text evidence="6">The sequence shown here is derived from an EMBL/GenBank/DDBJ whole genome shotgun (WGS) entry which is preliminary data.</text>
</comment>
<evidence type="ECO:0000256" key="2">
    <source>
        <dbReference type="ARBA" id="ARBA00007639"/>
    </source>
</evidence>
<dbReference type="CDD" id="cd19996">
    <property type="entry name" value="PBP1_ABC_sugar_binding-like"/>
    <property type="match status" value="1"/>
</dbReference>
<dbReference type="OrthoDB" id="7322203at2"/>